<comment type="caution">
    <text evidence="2">The sequence shown here is derived from an EMBL/GenBank/DDBJ whole genome shotgun (WGS) entry which is preliminary data.</text>
</comment>
<protein>
    <submittedName>
        <fullName evidence="2">Uncharacterized protein</fullName>
    </submittedName>
</protein>
<keyword evidence="1" id="KW-0812">Transmembrane</keyword>
<gene>
    <name evidence="2" type="ORF">AMECASPLE_020943</name>
</gene>
<evidence type="ECO:0000313" key="3">
    <source>
        <dbReference type="Proteomes" id="UP001469553"/>
    </source>
</evidence>
<accession>A0ABV0ZDH6</accession>
<dbReference type="Proteomes" id="UP001469553">
    <property type="component" value="Unassembled WGS sequence"/>
</dbReference>
<evidence type="ECO:0000256" key="1">
    <source>
        <dbReference type="SAM" id="Phobius"/>
    </source>
</evidence>
<sequence>MEMKMEFPSIHSLSIPACPCRVTRELRPISSGHWASAGVHPGQVTIPSQDNSETHRTINHAHNTLTPKEDIEKPINLTVIFLHCGGKPEYPERTWQLHRKDRKSEFEHRTLLLQGNSATKQLILQPDDGTVNHFIITITLGLVGIVVTNFIIIIKSVCYLLHYQHSCWPLCISLPF</sequence>
<reference evidence="2 3" key="1">
    <citation type="submission" date="2021-06" db="EMBL/GenBank/DDBJ databases">
        <authorList>
            <person name="Palmer J.M."/>
        </authorList>
    </citation>
    <scope>NUCLEOTIDE SEQUENCE [LARGE SCALE GENOMIC DNA]</scope>
    <source>
        <strain evidence="2 3">AS_MEX2019</strain>
        <tissue evidence="2">Muscle</tissue>
    </source>
</reference>
<keyword evidence="3" id="KW-1185">Reference proteome</keyword>
<feature type="transmembrane region" description="Helical" evidence="1">
    <location>
        <begin position="134"/>
        <end position="154"/>
    </location>
</feature>
<dbReference type="EMBL" id="JAHRIP010058206">
    <property type="protein sequence ID" value="MEQ2303842.1"/>
    <property type="molecule type" value="Genomic_DNA"/>
</dbReference>
<organism evidence="2 3">
    <name type="scientific">Ameca splendens</name>
    <dbReference type="NCBI Taxonomy" id="208324"/>
    <lineage>
        <taxon>Eukaryota</taxon>
        <taxon>Metazoa</taxon>
        <taxon>Chordata</taxon>
        <taxon>Craniata</taxon>
        <taxon>Vertebrata</taxon>
        <taxon>Euteleostomi</taxon>
        <taxon>Actinopterygii</taxon>
        <taxon>Neopterygii</taxon>
        <taxon>Teleostei</taxon>
        <taxon>Neoteleostei</taxon>
        <taxon>Acanthomorphata</taxon>
        <taxon>Ovalentaria</taxon>
        <taxon>Atherinomorphae</taxon>
        <taxon>Cyprinodontiformes</taxon>
        <taxon>Goodeidae</taxon>
        <taxon>Ameca</taxon>
    </lineage>
</organism>
<evidence type="ECO:0000313" key="2">
    <source>
        <dbReference type="EMBL" id="MEQ2303842.1"/>
    </source>
</evidence>
<keyword evidence="1" id="KW-0472">Membrane</keyword>
<keyword evidence="1" id="KW-1133">Transmembrane helix</keyword>
<proteinExistence type="predicted"/>
<name>A0ABV0ZDH6_9TELE</name>